<accession>A0A1V9FGX3</accession>
<dbReference type="RefSeq" id="WP_081155516.1">
    <property type="nucleotide sequence ID" value="NZ_LVYD01000113.1"/>
</dbReference>
<feature type="region of interest" description="Disordered" evidence="1">
    <location>
        <begin position="280"/>
        <end position="300"/>
    </location>
</feature>
<feature type="compositionally biased region" description="Low complexity" evidence="1">
    <location>
        <begin position="291"/>
        <end position="300"/>
    </location>
</feature>
<evidence type="ECO:0008006" key="5">
    <source>
        <dbReference type="Google" id="ProtNLM"/>
    </source>
</evidence>
<evidence type="ECO:0000256" key="1">
    <source>
        <dbReference type="SAM" id="MobiDB-lite"/>
    </source>
</evidence>
<keyword evidence="4" id="KW-1185">Reference proteome</keyword>
<proteinExistence type="predicted"/>
<keyword evidence="2" id="KW-0732">Signal</keyword>
<protein>
    <recommendedName>
        <fullName evidence="5">T9SS C-terminal target domain-containing protein</fullName>
    </recommendedName>
</protein>
<reference evidence="3 4" key="1">
    <citation type="submission" date="2016-03" db="EMBL/GenBank/DDBJ databases">
        <title>Niastella vici sp. nov., isolated from farmland soil.</title>
        <authorList>
            <person name="Chen L."/>
            <person name="Wang D."/>
            <person name="Yang S."/>
            <person name="Wang G."/>
        </authorList>
    </citation>
    <scope>NUCLEOTIDE SEQUENCE [LARGE SCALE GENOMIC DNA]</scope>
    <source>
        <strain evidence="3 4">DJ57</strain>
    </source>
</reference>
<evidence type="ECO:0000256" key="2">
    <source>
        <dbReference type="SAM" id="SignalP"/>
    </source>
</evidence>
<sequence length="497" mass="51530">MIKRKILMAVVTISLAGGMAACKKSGVNPKNDHSLNAGIAEDCGCSVVATSDSTISGQITTDLHLSNTVVYKLSGLVFVTGNHTLTIDPGTRILGLPGTADGSVAGGGLVITRGSKIQAVGTSSCPIVFTSYRYDNNPQSGDWSGIVLLGKAPTNNYPASIEGINNTLYPGIDVLYGSDAPDAHDNSGTMKFVRIEYGGYVLSPNNEINGLTFGGVGDGTTIDYVEVFKANDDSFEFFGGTVSPSHIISVDGLDDMFDTDNGYAGTISYALGMSDVTRPDVSQSNGLESDNNATGTGATPNTHAHYNHITIIGLPNATLASEQITIPPNGNASSGTGRYGRAAHLRRGAEFDIQNGIFLGFNYGLSIDTALGNTKGKYLAGTSSVTNTFVHAFGTSATAAAPHLAAYDVEGNGISATGSGFSLDAAFYNKAITDGNTGMVDADPGVLGLEDPFNRSSVGALNFMAGSFTDADQAGAGAFPGREDWTIVNGCYNWTRY</sequence>
<evidence type="ECO:0000313" key="3">
    <source>
        <dbReference type="EMBL" id="OQP57615.1"/>
    </source>
</evidence>
<feature type="signal peptide" evidence="2">
    <location>
        <begin position="1"/>
        <end position="20"/>
    </location>
</feature>
<dbReference type="OrthoDB" id="1521716at2"/>
<dbReference type="PANTHER" id="PTHR41339">
    <property type="entry name" value="LIPL48"/>
    <property type="match status" value="1"/>
</dbReference>
<dbReference type="STRING" id="1703345.A3860_08265"/>
<dbReference type="AlphaFoldDB" id="A0A1V9FGX3"/>
<feature type="chain" id="PRO_5012777071" description="T9SS C-terminal target domain-containing protein" evidence="2">
    <location>
        <begin position="21"/>
        <end position="497"/>
    </location>
</feature>
<comment type="caution">
    <text evidence="3">The sequence shown here is derived from an EMBL/GenBank/DDBJ whole genome shotgun (WGS) entry which is preliminary data.</text>
</comment>
<dbReference type="PROSITE" id="PS51257">
    <property type="entry name" value="PROKAR_LIPOPROTEIN"/>
    <property type="match status" value="1"/>
</dbReference>
<gene>
    <name evidence="3" type="ORF">A3860_08265</name>
</gene>
<feature type="compositionally biased region" description="Polar residues" evidence="1">
    <location>
        <begin position="280"/>
        <end position="290"/>
    </location>
</feature>
<organism evidence="3 4">
    <name type="scientific">Niastella vici</name>
    <dbReference type="NCBI Taxonomy" id="1703345"/>
    <lineage>
        <taxon>Bacteria</taxon>
        <taxon>Pseudomonadati</taxon>
        <taxon>Bacteroidota</taxon>
        <taxon>Chitinophagia</taxon>
        <taxon>Chitinophagales</taxon>
        <taxon>Chitinophagaceae</taxon>
        <taxon>Niastella</taxon>
    </lineage>
</organism>
<dbReference type="EMBL" id="LVYD01000113">
    <property type="protein sequence ID" value="OQP57615.1"/>
    <property type="molecule type" value="Genomic_DNA"/>
</dbReference>
<dbReference type="PANTHER" id="PTHR41339:SF1">
    <property type="entry name" value="SECRETED PROTEIN"/>
    <property type="match status" value="1"/>
</dbReference>
<name>A0A1V9FGX3_9BACT</name>
<evidence type="ECO:0000313" key="4">
    <source>
        <dbReference type="Proteomes" id="UP000192796"/>
    </source>
</evidence>
<dbReference type="Proteomes" id="UP000192796">
    <property type="component" value="Unassembled WGS sequence"/>
</dbReference>